<evidence type="ECO:0000313" key="3">
    <source>
        <dbReference type="Proteomes" id="UP000540412"/>
    </source>
</evidence>
<comment type="caution">
    <text evidence="2">The sequence shown here is derived from an EMBL/GenBank/DDBJ whole genome shotgun (WGS) entry which is preliminary data.</text>
</comment>
<proteinExistence type="predicted"/>
<feature type="coiled-coil region" evidence="1">
    <location>
        <begin position="40"/>
        <end position="67"/>
    </location>
</feature>
<accession>A0A7W9PHE3</accession>
<dbReference type="Proteomes" id="UP000540412">
    <property type="component" value="Unassembled WGS sequence"/>
</dbReference>
<evidence type="ECO:0000313" key="2">
    <source>
        <dbReference type="EMBL" id="MBB5915689.1"/>
    </source>
</evidence>
<sequence length="145" mass="15579">MDPIVIAAGTAVVKAMATEVWSAAKAAVVRWWRKSHPEQAERVSADLDQLRAEVMAARAAQDTATEDALAGMWRLRLQHAIAGNPALRAELERLLHDELTPRLSVSDQSTVAAISQTANARGRRNTIVQAGRDAHVEQPPAAGSS</sequence>
<reference evidence="2 3" key="1">
    <citation type="submission" date="2020-08" db="EMBL/GenBank/DDBJ databases">
        <title>Sequencing the genomes of 1000 actinobacteria strains.</title>
        <authorList>
            <person name="Klenk H.-P."/>
        </authorList>
    </citation>
    <scope>NUCLEOTIDE SEQUENCE [LARGE SCALE GENOMIC DNA]</scope>
    <source>
        <strain evidence="2 3">DSM 43582</strain>
    </source>
</reference>
<dbReference type="AlphaFoldDB" id="A0A7W9PHE3"/>
<keyword evidence="1" id="KW-0175">Coiled coil</keyword>
<protein>
    <submittedName>
        <fullName evidence="2">Uncharacterized protein</fullName>
    </submittedName>
</protein>
<keyword evidence="3" id="KW-1185">Reference proteome</keyword>
<name>A0A7W9PHE3_9NOCA</name>
<dbReference type="EMBL" id="JACHIT010000002">
    <property type="protein sequence ID" value="MBB5915689.1"/>
    <property type="molecule type" value="Genomic_DNA"/>
</dbReference>
<organism evidence="2 3">
    <name type="scientific">Nocardia transvalensis</name>
    <dbReference type="NCBI Taxonomy" id="37333"/>
    <lineage>
        <taxon>Bacteria</taxon>
        <taxon>Bacillati</taxon>
        <taxon>Actinomycetota</taxon>
        <taxon>Actinomycetes</taxon>
        <taxon>Mycobacteriales</taxon>
        <taxon>Nocardiaceae</taxon>
        <taxon>Nocardia</taxon>
    </lineage>
</organism>
<evidence type="ECO:0000256" key="1">
    <source>
        <dbReference type="SAM" id="Coils"/>
    </source>
</evidence>
<gene>
    <name evidence="2" type="ORF">BJY24_004601</name>
</gene>
<dbReference type="RefSeq" id="WP_040748951.1">
    <property type="nucleotide sequence ID" value="NZ_JACHIT010000002.1"/>
</dbReference>